<feature type="compositionally biased region" description="Polar residues" evidence="6">
    <location>
        <begin position="1"/>
        <end position="19"/>
    </location>
</feature>
<dbReference type="PROSITE" id="PS00032">
    <property type="entry name" value="ANTENNAPEDIA"/>
    <property type="match status" value="1"/>
</dbReference>
<dbReference type="InterPro" id="IPR001827">
    <property type="entry name" value="Homeobox_Antennapedia_CS"/>
</dbReference>
<evidence type="ECO:0000256" key="5">
    <source>
        <dbReference type="ARBA" id="ARBA00023242"/>
    </source>
</evidence>
<organism evidence="7 8">
    <name type="scientific">Elysia marginata</name>
    <dbReference type="NCBI Taxonomy" id="1093978"/>
    <lineage>
        <taxon>Eukaryota</taxon>
        <taxon>Metazoa</taxon>
        <taxon>Spiralia</taxon>
        <taxon>Lophotrochozoa</taxon>
        <taxon>Mollusca</taxon>
        <taxon>Gastropoda</taxon>
        <taxon>Heterobranchia</taxon>
        <taxon>Euthyneura</taxon>
        <taxon>Panpulmonata</taxon>
        <taxon>Sacoglossa</taxon>
        <taxon>Placobranchoidea</taxon>
        <taxon>Plakobranchidae</taxon>
        <taxon>Elysia</taxon>
    </lineage>
</organism>
<evidence type="ECO:0000256" key="1">
    <source>
        <dbReference type="ARBA" id="ARBA00004123"/>
    </source>
</evidence>
<sequence length="970" mass="107168">MKGKDSTSLQKGDLSTSRKGCSYGERCGRSNKSGSKKKVSKRKNSLKSCISSSVPLSKKLTHNNGLKNSEDLNKESEPSTVASENQKADNPLDECYRLSETNLIAFNKGVQTNDNQNNSNTNNLKSGIIFNSGDDVVKSNDKNALCVANENTQSVYARSLHEQNGQPIQSQQHQEDSGNTSVVTSDASNFTTTAQVTPPTTGDTQSSSSDEPAEILCGWKEPANCHGLPALETRTRDTRANVSNGASFQSYSPLLDSSSFSLASSCLASAPQPVPTSGITIDGAAHRQKTSQDTDIDATKTRDGGYADLSLSLEAYKFTKTFSDCGVSDSVKISSKNNNSISIDNNISNNGSIVYSQSGCHINRQETRVVRGESIPCNFSHHLSSNNKAGFHYTSDGGDIYAKKSEDGILTTSLLLPTTACGEDIDIKPDFEPLHLNTVTSHHSGYNSEYHQHLTYQQHHYQQQRQQFYSAASPPEHRLYPDNNLDNDVSKHSSPGVTSVDHPSTLASASVYTTQLGETYFTTNGKIPSVAYNELTSMSYSKPYPIDSDMSKNCKNVNDQEDPHAEHNSDGRFVGCTESFPSRNEMFYQDDPMQHNALDTGHPRHSGEMMRFHFDSESRMSSYSGQMLPTTSHDLYENNSHLQLQSEHHPSMQRPQSNDHIENLTIDTNQHCIAHNNATSTDRIHQHRHAQHPYEHHHNHHSQLQHHLDPHHSAVGGEEQQHETLEPSSSMANLHPLNPIHPHHFHHPHQQVDQEHASLAEDSSNNGNNINNNSDNDFKFEYSQRHLHSMKSASLPLLPETISAGTSKFTATDSSSSSNSNSNIPSYHLTSISPATAHSDPHMYPTPPEAAVAIYPHQPQRSHYHYQHMQLQNLPQRENAMYSDQASEGYSNCYDEASTPGHLAGISTNGMDLASLQPFPGAGIEEHNPAAKEHHSHHHSNEESSHTVDSRKPMAMIYPWMKKTQTGKCK</sequence>
<keyword evidence="5" id="KW-0539">Nucleus</keyword>
<keyword evidence="3" id="KW-0238">DNA-binding</keyword>
<accession>A0AAV4F2H1</accession>
<evidence type="ECO:0000256" key="6">
    <source>
        <dbReference type="SAM" id="MobiDB-lite"/>
    </source>
</evidence>
<evidence type="ECO:0000256" key="4">
    <source>
        <dbReference type="ARBA" id="ARBA00023155"/>
    </source>
</evidence>
<evidence type="ECO:0000256" key="3">
    <source>
        <dbReference type="ARBA" id="ARBA00023125"/>
    </source>
</evidence>
<feature type="region of interest" description="Disordered" evidence="6">
    <location>
        <begin position="682"/>
        <end position="777"/>
    </location>
</feature>
<gene>
    <name evidence="7" type="ORF">ElyMa_001985000</name>
</gene>
<dbReference type="GO" id="GO:0003700">
    <property type="term" value="F:DNA-binding transcription factor activity"/>
    <property type="evidence" value="ECO:0007669"/>
    <property type="project" value="InterPro"/>
</dbReference>
<keyword evidence="8" id="KW-1185">Reference proteome</keyword>
<evidence type="ECO:0000256" key="2">
    <source>
        <dbReference type="ARBA" id="ARBA00022473"/>
    </source>
</evidence>
<feature type="region of interest" description="Disordered" evidence="6">
    <location>
        <begin position="922"/>
        <end position="953"/>
    </location>
</feature>
<evidence type="ECO:0008006" key="9">
    <source>
        <dbReference type="Google" id="ProtNLM"/>
    </source>
</evidence>
<comment type="caution">
    <text evidence="7">The sequence shown here is derived from an EMBL/GenBank/DDBJ whole genome shotgun (WGS) entry which is preliminary data.</text>
</comment>
<feature type="compositionally biased region" description="Low complexity" evidence="6">
    <location>
        <begin position="762"/>
        <end position="775"/>
    </location>
</feature>
<dbReference type="GO" id="GO:0005634">
    <property type="term" value="C:nucleus"/>
    <property type="evidence" value="ECO:0007669"/>
    <property type="project" value="UniProtKB-SubCell"/>
</dbReference>
<name>A0AAV4F2H1_9GAST</name>
<reference evidence="7 8" key="1">
    <citation type="journal article" date="2021" name="Elife">
        <title>Chloroplast acquisition without the gene transfer in kleptoplastic sea slugs, Plakobranchus ocellatus.</title>
        <authorList>
            <person name="Maeda T."/>
            <person name="Takahashi S."/>
            <person name="Yoshida T."/>
            <person name="Shimamura S."/>
            <person name="Takaki Y."/>
            <person name="Nagai Y."/>
            <person name="Toyoda A."/>
            <person name="Suzuki Y."/>
            <person name="Arimoto A."/>
            <person name="Ishii H."/>
            <person name="Satoh N."/>
            <person name="Nishiyama T."/>
            <person name="Hasebe M."/>
            <person name="Maruyama T."/>
            <person name="Minagawa J."/>
            <person name="Obokata J."/>
            <person name="Shigenobu S."/>
        </authorList>
    </citation>
    <scope>NUCLEOTIDE SEQUENCE [LARGE SCALE GENOMIC DNA]</scope>
</reference>
<keyword evidence="2" id="KW-0217">Developmental protein</keyword>
<feature type="region of interest" description="Disordered" evidence="6">
    <location>
        <begin position="1"/>
        <end position="92"/>
    </location>
</feature>
<dbReference type="GO" id="GO:0003677">
    <property type="term" value="F:DNA binding"/>
    <property type="evidence" value="ECO:0007669"/>
    <property type="project" value="UniProtKB-KW"/>
</dbReference>
<feature type="region of interest" description="Disordered" evidence="6">
    <location>
        <begin position="162"/>
        <end position="211"/>
    </location>
</feature>
<feature type="compositionally biased region" description="Polar residues" evidence="6">
    <location>
        <begin position="162"/>
        <end position="190"/>
    </location>
</feature>
<comment type="subcellular location">
    <subcellularLocation>
        <location evidence="1">Nucleus</location>
    </subcellularLocation>
</comment>
<feature type="compositionally biased region" description="Basic residues" evidence="6">
    <location>
        <begin position="685"/>
        <end position="704"/>
    </location>
</feature>
<evidence type="ECO:0000313" key="7">
    <source>
        <dbReference type="EMBL" id="GFR66970.1"/>
    </source>
</evidence>
<feature type="compositionally biased region" description="Basic and acidic residues" evidence="6">
    <location>
        <begin position="68"/>
        <end position="77"/>
    </location>
</feature>
<protein>
    <recommendedName>
        <fullName evidence="9">Homeobox domain-containing protein</fullName>
    </recommendedName>
</protein>
<dbReference type="AlphaFoldDB" id="A0AAV4F2H1"/>
<keyword evidence="4" id="KW-0371">Homeobox</keyword>
<feature type="compositionally biased region" description="Basic residues" evidence="6">
    <location>
        <begin position="34"/>
        <end position="45"/>
    </location>
</feature>
<dbReference type="Proteomes" id="UP000762676">
    <property type="component" value="Unassembled WGS sequence"/>
</dbReference>
<feature type="compositionally biased region" description="Polar residues" evidence="6">
    <location>
        <begin position="484"/>
        <end position="502"/>
    </location>
</feature>
<evidence type="ECO:0000313" key="8">
    <source>
        <dbReference type="Proteomes" id="UP000762676"/>
    </source>
</evidence>
<dbReference type="EMBL" id="BMAT01004042">
    <property type="protein sequence ID" value="GFR66970.1"/>
    <property type="molecule type" value="Genomic_DNA"/>
</dbReference>
<proteinExistence type="predicted"/>
<feature type="compositionally biased region" description="Basic and acidic residues" evidence="6">
    <location>
        <begin position="924"/>
        <end position="952"/>
    </location>
</feature>
<feature type="compositionally biased region" description="Low complexity" evidence="6">
    <location>
        <begin position="191"/>
        <end position="204"/>
    </location>
</feature>
<feature type="region of interest" description="Disordered" evidence="6">
    <location>
        <begin position="463"/>
        <end position="502"/>
    </location>
</feature>
<feature type="compositionally biased region" description="Basic and acidic residues" evidence="6">
    <location>
        <begin position="750"/>
        <end position="759"/>
    </location>
</feature>
<feature type="region of interest" description="Disordered" evidence="6">
    <location>
        <begin position="278"/>
        <end position="301"/>
    </location>
</feature>